<dbReference type="GO" id="GO:0003677">
    <property type="term" value="F:DNA binding"/>
    <property type="evidence" value="ECO:0007669"/>
    <property type="project" value="UniProtKB-KW"/>
</dbReference>
<evidence type="ECO:0000313" key="4">
    <source>
        <dbReference type="Proteomes" id="UP000241074"/>
    </source>
</evidence>
<feature type="domain" description="HTH merR-type" evidence="2">
    <location>
        <begin position="33"/>
        <end position="83"/>
    </location>
</feature>
<dbReference type="InterPro" id="IPR047057">
    <property type="entry name" value="MerR_fam"/>
</dbReference>
<dbReference type="PANTHER" id="PTHR30204:SF93">
    <property type="entry name" value="HTH MERR-TYPE DOMAIN-CONTAINING PROTEIN"/>
    <property type="match status" value="1"/>
</dbReference>
<evidence type="ECO:0000259" key="2">
    <source>
        <dbReference type="PROSITE" id="PS50937"/>
    </source>
</evidence>
<dbReference type="OrthoDB" id="9808480at2"/>
<dbReference type="KEGG" id="xba:C7S18_08165"/>
<evidence type="ECO:0000256" key="1">
    <source>
        <dbReference type="ARBA" id="ARBA00023125"/>
    </source>
</evidence>
<dbReference type="InterPro" id="IPR000551">
    <property type="entry name" value="MerR-type_HTH_dom"/>
</dbReference>
<protein>
    <submittedName>
        <fullName evidence="3">MerR family transcriptional regulator</fullName>
    </submittedName>
</protein>
<dbReference type="SMART" id="SM00422">
    <property type="entry name" value="HTH_MERR"/>
    <property type="match status" value="1"/>
</dbReference>
<reference evidence="3 4" key="1">
    <citation type="submission" date="2018-03" db="EMBL/GenBank/DDBJ databases">
        <title>Ahniella affigens gen. nov., sp. nov., a gammaproteobacterium isolated from sandy soil near a stream.</title>
        <authorList>
            <person name="Ko Y."/>
            <person name="Kim J.-H."/>
        </authorList>
    </citation>
    <scope>NUCLEOTIDE SEQUENCE [LARGE SCALE GENOMIC DNA]</scope>
    <source>
        <strain evidence="3 4">D13</strain>
    </source>
</reference>
<proteinExistence type="predicted"/>
<dbReference type="RefSeq" id="WP_106891092.1">
    <property type="nucleotide sequence ID" value="NZ_CP027860.1"/>
</dbReference>
<organism evidence="3 4">
    <name type="scientific">Ahniella affigens</name>
    <dbReference type="NCBI Taxonomy" id="2021234"/>
    <lineage>
        <taxon>Bacteria</taxon>
        <taxon>Pseudomonadati</taxon>
        <taxon>Pseudomonadota</taxon>
        <taxon>Gammaproteobacteria</taxon>
        <taxon>Lysobacterales</taxon>
        <taxon>Rhodanobacteraceae</taxon>
        <taxon>Ahniella</taxon>
    </lineage>
</organism>
<dbReference type="PANTHER" id="PTHR30204">
    <property type="entry name" value="REDOX-CYCLING DRUG-SENSING TRANSCRIPTIONAL ACTIVATOR SOXR"/>
    <property type="match status" value="1"/>
</dbReference>
<gene>
    <name evidence="3" type="ORF">C7S18_08165</name>
</gene>
<dbReference type="GO" id="GO:0003700">
    <property type="term" value="F:DNA-binding transcription factor activity"/>
    <property type="evidence" value="ECO:0007669"/>
    <property type="project" value="InterPro"/>
</dbReference>
<dbReference type="Gene3D" id="1.10.1660.10">
    <property type="match status" value="1"/>
</dbReference>
<accession>A0A2P1PQT1</accession>
<evidence type="ECO:0000313" key="3">
    <source>
        <dbReference type="EMBL" id="AVP97168.1"/>
    </source>
</evidence>
<dbReference type="SUPFAM" id="SSF46955">
    <property type="entry name" value="Putative DNA-binding domain"/>
    <property type="match status" value="1"/>
</dbReference>
<name>A0A2P1PQT1_9GAMM</name>
<dbReference type="PROSITE" id="PS50937">
    <property type="entry name" value="HTH_MERR_2"/>
    <property type="match status" value="1"/>
</dbReference>
<dbReference type="Proteomes" id="UP000241074">
    <property type="component" value="Chromosome"/>
</dbReference>
<keyword evidence="4" id="KW-1185">Reference proteome</keyword>
<dbReference type="Pfam" id="PF13411">
    <property type="entry name" value="MerR_1"/>
    <property type="match status" value="1"/>
</dbReference>
<reference evidence="3 4" key="2">
    <citation type="submission" date="2018-03" db="EMBL/GenBank/DDBJ databases">
        <authorList>
            <person name="Keele B.F."/>
        </authorList>
    </citation>
    <scope>NUCLEOTIDE SEQUENCE [LARGE SCALE GENOMIC DNA]</scope>
    <source>
        <strain evidence="3 4">D13</strain>
    </source>
</reference>
<dbReference type="InterPro" id="IPR009061">
    <property type="entry name" value="DNA-bd_dom_put_sf"/>
</dbReference>
<sequence>MTPRLRVNTLPATCITLGTLCRELGLARASVLHYESIGLLHPTRRSAAGYRLYGPEARAQAQMIRELRSAGLSLTEIGQLLQRQRSSTNQTATSATAILEQRLLESSVALSTLRAQQRLLARLLATQALNDRTSPHSKTSWVALLRQAGFDDQSMRDWHCQFEREAPTAHRAFLRSLGMTENEVRDIQKWSIEAAV</sequence>
<keyword evidence="1" id="KW-0238">DNA-binding</keyword>
<dbReference type="AlphaFoldDB" id="A0A2P1PQT1"/>
<dbReference type="EMBL" id="CP027860">
    <property type="protein sequence ID" value="AVP97168.1"/>
    <property type="molecule type" value="Genomic_DNA"/>
</dbReference>